<dbReference type="Gene3D" id="1.10.287.1080">
    <property type="entry name" value="MazG-like"/>
    <property type="match status" value="1"/>
</dbReference>
<keyword evidence="12 13" id="KW-0368">Histidine biosynthesis</keyword>
<dbReference type="EMBL" id="OCNJ01000004">
    <property type="protein sequence ID" value="SOD95220.1"/>
    <property type="molecule type" value="Genomic_DNA"/>
</dbReference>
<comment type="subcellular location">
    <subcellularLocation>
        <location evidence="2 13">Cytoplasm</location>
    </subcellularLocation>
</comment>
<dbReference type="PANTHER" id="PTHR42945">
    <property type="entry name" value="HISTIDINE BIOSYNTHESIS BIFUNCTIONAL PROTEIN"/>
    <property type="match status" value="1"/>
</dbReference>
<proteinExistence type="inferred from homology"/>
<dbReference type="InterPro" id="IPR008179">
    <property type="entry name" value="HisE"/>
</dbReference>
<dbReference type="OrthoDB" id="9814738at2"/>
<keyword evidence="15" id="KW-1185">Reference proteome</keyword>
<comment type="similarity">
    <text evidence="4 13">Belongs to the PRA-PH family.</text>
</comment>
<organism evidence="14 15">
    <name type="scientific">Caenispirillum bisanense</name>
    <dbReference type="NCBI Taxonomy" id="414052"/>
    <lineage>
        <taxon>Bacteria</taxon>
        <taxon>Pseudomonadati</taxon>
        <taxon>Pseudomonadota</taxon>
        <taxon>Alphaproteobacteria</taxon>
        <taxon>Rhodospirillales</taxon>
        <taxon>Novispirillaceae</taxon>
        <taxon>Caenispirillum</taxon>
    </lineage>
</organism>
<evidence type="ECO:0000256" key="13">
    <source>
        <dbReference type="HAMAP-Rule" id="MF_01020"/>
    </source>
</evidence>
<dbReference type="PANTHER" id="PTHR42945:SF9">
    <property type="entry name" value="HISTIDINE BIOSYNTHESIS BIFUNCTIONAL PROTEIN HISIE"/>
    <property type="match status" value="1"/>
</dbReference>
<comment type="catalytic activity">
    <reaction evidence="1 13">
        <text>1-(5-phospho-beta-D-ribosyl)-ATP + H2O = 1-(5-phospho-beta-D-ribosyl)-5'-AMP + diphosphate + H(+)</text>
        <dbReference type="Rhea" id="RHEA:22828"/>
        <dbReference type="ChEBI" id="CHEBI:15377"/>
        <dbReference type="ChEBI" id="CHEBI:15378"/>
        <dbReference type="ChEBI" id="CHEBI:33019"/>
        <dbReference type="ChEBI" id="CHEBI:59457"/>
        <dbReference type="ChEBI" id="CHEBI:73183"/>
        <dbReference type="EC" id="3.6.1.31"/>
    </reaction>
</comment>
<dbReference type="HAMAP" id="MF_01020">
    <property type="entry name" value="HisE"/>
    <property type="match status" value="1"/>
</dbReference>
<accession>A0A286GI88</accession>
<keyword evidence="10 13" id="KW-0378">Hydrolase</keyword>
<evidence type="ECO:0000256" key="10">
    <source>
        <dbReference type="ARBA" id="ARBA00022801"/>
    </source>
</evidence>
<reference evidence="14 15" key="1">
    <citation type="submission" date="2017-09" db="EMBL/GenBank/DDBJ databases">
        <authorList>
            <person name="Ehlers B."/>
            <person name="Leendertz F.H."/>
        </authorList>
    </citation>
    <scope>NUCLEOTIDE SEQUENCE [LARGE SCALE GENOMIC DNA]</scope>
    <source>
        <strain evidence="14 15">USBA 140</strain>
    </source>
</reference>
<dbReference type="RefSeq" id="WP_097279222.1">
    <property type="nucleotide sequence ID" value="NZ_OCNJ01000004.1"/>
</dbReference>
<dbReference type="NCBIfam" id="NF001613">
    <property type="entry name" value="PRK00400.1-5"/>
    <property type="match status" value="1"/>
</dbReference>
<dbReference type="GO" id="GO:0005524">
    <property type="term" value="F:ATP binding"/>
    <property type="evidence" value="ECO:0007669"/>
    <property type="project" value="UniProtKB-KW"/>
</dbReference>
<protein>
    <recommendedName>
        <fullName evidence="6 13">Phosphoribosyl-ATP pyrophosphatase</fullName>
        <shortName evidence="13">PRA-PH</shortName>
        <ecNumber evidence="5 13">3.6.1.31</ecNumber>
    </recommendedName>
</protein>
<sequence length="109" mass="11569">MSEATAAVLDRLYTVIEGRKGADADTSYTAKLFAKGRKKIAQKVGEEGVECALAAVSEGRDEVVSESADLLYHLLVLWADAGVAPAEVYGELERRVGLSGLAEKAARKS</sequence>
<dbReference type="NCBIfam" id="TIGR03188">
    <property type="entry name" value="histidine_hisI"/>
    <property type="match status" value="1"/>
</dbReference>
<dbReference type="Pfam" id="PF01503">
    <property type="entry name" value="PRA-PH"/>
    <property type="match status" value="1"/>
</dbReference>
<evidence type="ECO:0000256" key="3">
    <source>
        <dbReference type="ARBA" id="ARBA00005204"/>
    </source>
</evidence>
<evidence type="ECO:0000256" key="11">
    <source>
        <dbReference type="ARBA" id="ARBA00022840"/>
    </source>
</evidence>
<dbReference type="GO" id="GO:0005737">
    <property type="term" value="C:cytoplasm"/>
    <property type="evidence" value="ECO:0007669"/>
    <property type="project" value="UniProtKB-SubCell"/>
</dbReference>
<comment type="pathway">
    <text evidence="3 13">Amino-acid biosynthesis; L-histidine biosynthesis; L-histidine from 5-phospho-alpha-D-ribose 1-diphosphate: step 2/9.</text>
</comment>
<dbReference type="FunFam" id="1.10.287.1080:FF:000002">
    <property type="entry name" value="Histidine biosynthesis bifunctional protein HisIE"/>
    <property type="match status" value="1"/>
</dbReference>
<dbReference type="GO" id="GO:0004636">
    <property type="term" value="F:phosphoribosyl-ATP diphosphatase activity"/>
    <property type="evidence" value="ECO:0007669"/>
    <property type="project" value="UniProtKB-UniRule"/>
</dbReference>
<evidence type="ECO:0000313" key="15">
    <source>
        <dbReference type="Proteomes" id="UP000219621"/>
    </source>
</evidence>
<evidence type="ECO:0000256" key="7">
    <source>
        <dbReference type="ARBA" id="ARBA00022490"/>
    </source>
</evidence>
<keyword evidence="7 13" id="KW-0963">Cytoplasm</keyword>
<evidence type="ECO:0000256" key="8">
    <source>
        <dbReference type="ARBA" id="ARBA00022605"/>
    </source>
</evidence>
<dbReference type="CDD" id="cd11534">
    <property type="entry name" value="NTP-PPase_HisIE_like"/>
    <property type="match status" value="1"/>
</dbReference>
<dbReference type="GO" id="GO:0000105">
    <property type="term" value="P:L-histidine biosynthetic process"/>
    <property type="evidence" value="ECO:0007669"/>
    <property type="project" value="UniProtKB-UniRule"/>
</dbReference>
<keyword evidence="9 13" id="KW-0547">Nucleotide-binding</keyword>
<dbReference type="UniPathway" id="UPA00031">
    <property type="reaction ID" value="UER00007"/>
</dbReference>
<evidence type="ECO:0000256" key="12">
    <source>
        <dbReference type="ARBA" id="ARBA00023102"/>
    </source>
</evidence>
<dbReference type="InterPro" id="IPR021130">
    <property type="entry name" value="PRib-ATP_PPHydrolase-like"/>
</dbReference>
<dbReference type="EC" id="3.6.1.31" evidence="5 13"/>
<keyword evidence="8 13" id="KW-0028">Amino-acid biosynthesis</keyword>
<evidence type="ECO:0000256" key="1">
    <source>
        <dbReference type="ARBA" id="ARBA00001460"/>
    </source>
</evidence>
<dbReference type="SUPFAM" id="SSF101386">
    <property type="entry name" value="all-alpha NTP pyrophosphatases"/>
    <property type="match status" value="1"/>
</dbReference>
<evidence type="ECO:0000256" key="6">
    <source>
        <dbReference type="ARBA" id="ARBA00013336"/>
    </source>
</evidence>
<dbReference type="Proteomes" id="UP000219621">
    <property type="component" value="Unassembled WGS sequence"/>
</dbReference>
<evidence type="ECO:0000256" key="2">
    <source>
        <dbReference type="ARBA" id="ARBA00004496"/>
    </source>
</evidence>
<name>A0A286GI88_9PROT</name>
<keyword evidence="11 13" id="KW-0067">ATP-binding</keyword>
<dbReference type="NCBIfam" id="NF001611">
    <property type="entry name" value="PRK00400.1-3"/>
    <property type="match status" value="1"/>
</dbReference>
<gene>
    <name evidence="13" type="primary">hisE</name>
    <name evidence="14" type="ORF">SAMN05421508_104266</name>
</gene>
<evidence type="ECO:0000256" key="4">
    <source>
        <dbReference type="ARBA" id="ARBA00009392"/>
    </source>
</evidence>
<evidence type="ECO:0000313" key="14">
    <source>
        <dbReference type="EMBL" id="SOD95220.1"/>
    </source>
</evidence>
<dbReference type="AlphaFoldDB" id="A0A286GI88"/>
<evidence type="ECO:0000256" key="9">
    <source>
        <dbReference type="ARBA" id="ARBA00022741"/>
    </source>
</evidence>
<evidence type="ECO:0000256" key="5">
    <source>
        <dbReference type="ARBA" id="ARBA00012414"/>
    </source>
</evidence>